<dbReference type="Proteomes" id="UP000663869">
    <property type="component" value="Unassembled WGS sequence"/>
</dbReference>
<dbReference type="EMBL" id="CAJOBR010000417">
    <property type="protein sequence ID" value="CAF4506935.1"/>
    <property type="molecule type" value="Genomic_DNA"/>
</dbReference>
<evidence type="ECO:0000313" key="2">
    <source>
        <dbReference type="EMBL" id="CAF3180021.1"/>
    </source>
</evidence>
<evidence type="ECO:0000313" key="4">
    <source>
        <dbReference type="EMBL" id="CAF3437470.1"/>
    </source>
</evidence>
<dbReference type="OrthoDB" id="9994116at2759"/>
<accession>A0A820R7V4</accession>
<protein>
    <submittedName>
        <fullName evidence="7">Uncharacterized protein</fullName>
    </submittedName>
</protein>
<evidence type="ECO:0000313" key="5">
    <source>
        <dbReference type="EMBL" id="CAF3511970.1"/>
    </source>
</evidence>
<dbReference type="AlphaFoldDB" id="A0A820R7V4"/>
<evidence type="ECO:0000313" key="7">
    <source>
        <dbReference type="EMBL" id="CAF4431012.1"/>
    </source>
</evidence>
<gene>
    <name evidence="4" type="ORF">FME351_LOCUS12343</name>
    <name evidence="5" type="ORF">GRG538_LOCUS18241</name>
    <name evidence="6" type="ORF">HFQ381_LOCUS13468</name>
    <name evidence="3" type="ORF">LUA448_LOCUS7474</name>
    <name evidence="9" type="ORF">QYT958_LOCUS5154</name>
    <name evidence="2" type="ORF">TIS948_LOCUS11292</name>
    <name evidence="8" type="ORF">TSG867_LOCUS18721</name>
    <name evidence="7" type="ORF">UJA718_LOCUS21328</name>
</gene>
<evidence type="ECO:0000313" key="8">
    <source>
        <dbReference type="EMBL" id="CAF4471977.1"/>
    </source>
</evidence>
<dbReference type="Proteomes" id="UP000663873">
    <property type="component" value="Unassembled WGS sequence"/>
</dbReference>
<feature type="chain" id="PRO_5044132694" evidence="1">
    <location>
        <begin position="24"/>
        <end position="130"/>
    </location>
</feature>
<sequence length="130" mass="14799">MATNKWYIISIQLIIFVLNKVNGQTLSTVSCQPVLKNYFDYLTQPHYNVVRYLSIQATFILENRYVAYYAGSLNYVKSVDSLNGTVTVSFSDRTWTPSCGLLFCPVQNFGYKNTDTQTIAINRLGAIQFI</sequence>
<evidence type="ECO:0000313" key="9">
    <source>
        <dbReference type="EMBL" id="CAF4506935.1"/>
    </source>
</evidence>
<proteinExistence type="predicted"/>
<organism evidence="7 10">
    <name type="scientific">Rotaria socialis</name>
    <dbReference type="NCBI Taxonomy" id="392032"/>
    <lineage>
        <taxon>Eukaryota</taxon>
        <taxon>Metazoa</taxon>
        <taxon>Spiralia</taxon>
        <taxon>Gnathifera</taxon>
        <taxon>Rotifera</taxon>
        <taxon>Eurotatoria</taxon>
        <taxon>Bdelloidea</taxon>
        <taxon>Philodinida</taxon>
        <taxon>Philodinidae</taxon>
        <taxon>Rotaria</taxon>
    </lineage>
</organism>
<dbReference type="Proteomes" id="UP000663825">
    <property type="component" value="Unassembled WGS sequence"/>
</dbReference>
<dbReference type="Proteomes" id="UP000663872">
    <property type="component" value="Unassembled WGS sequence"/>
</dbReference>
<dbReference type="Proteomes" id="UP000663833">
    <property type="component" value="Unassembled WGS sequence"/>
</dbReference>
<evidence type="ECO:0000313" key="6">
    <source>
        <dbReference type="EMBL" id="CAF4299724.1"/>
    </source>
</evidence>
<evidence type="ECO:0000313" key="3">
    <source>
        <dbReference type="EMBL" id="CAF3294058.1"/>
    </source>
</evidence>
<dbReference type="EMBL" id="CAJNYU010001442">
    <property type="protein sequence ID" value="CAF3437470.1"/>
    <property type="molecule type" value="Genomic_DNA"/>
</dbReference>
<dbReference type="Proteomes" id="UP000663851">
    <property type="component" value="Unassembled WGS sequence"/>
</dbReference>
<dbReference type="Proteomes" id="UP000663848">
    <property type="component" value="Unassembled WGS sequence"/>
</dbReference>
<dbReference type="PROSITE" id="PS51257">
    <property type="entry name" value="PROKAR_LIPOPROTEIN"/>
    <property type="match status" value="1"/>
</dbReference>
<keyword evidence="10" id="KW-1185">Reference proteome</keyword>
<dbReference type="EMBL" id="CAJOBP010004139">
    <property type="protein sequence ID" value="CAF4431012.1"/>
    <property type="molecule type" value="Genomic_DNA"/>
</dbReference>
<dbReference type="EMBL" id="CAJNYD010000735">
    <property type="protein sequence ID" value="CAF3294058.1"/>
    <property type="molecule type" value="Genomic_DNA"/>
</dbReference>
<evidence type="ECO:0000313" key="10">
    <source>
        <dbReference type="Proteomes" id="UP000663873"/>
    </source>
</evidence>
<feature type="signal peptide" evidence="1">
    <location>
        <begin position="1"/>
        <end position="23"/>
    </location>
</feature>
<name>A0A820R7V4_9BILA</name>
<dbReference type="EMBL" id="CAJNYT010002978">
    <property type="protein sequence ID" value="CAF3511970.1"/>
    <property type="molecule type" value="Genomic_DNA"/>
</dbReference>
<comment type="caution">
    <text evidence="7">The sequence shown here is derived from an EMBL/GenBank/DDBJ whole genome shotgun (WGS) entry which is preliminary data.</text>
</comment>
<evidence type="ECO:0000256" key="1">
    <source>
        <dbReference type="SAM" id="SignalP"/>
    </source>
</evidence>
<dbReference type="EMBL" id="CAJNXB010001590">
    <property type="protein sequence ID" value="CAF3180021.1"/>
    <property type="molecule type" value="Genomic_DNA"/>
</dbReference>
<keyword evidence="1" id="KW-0732">Signal</keyword>
<dbReference type="EMBL" id="CAJOBQ010001264">
    <property type="protein sequence ID" value="CAF4471977.1"/>
    <property type="molecule type" value="Genomic_DNA"/>
</dbReference>
<dbReference type="EMBL" id="CAJOBO010000849">
    <property type="protein sequence ID" value="CAF4299724.1"/>
    <property type="molecule type" value="Genomic_DNA"/>
</dbReference>
<dbReference type="Proteomes" id="UP000663862">
    <property type="component" value="Unassembled WGS sequence"/>
</dbReference>
<reference evidence="7" key="1">
    <citation type="submission" date="2021-02" db="EMBL/GenBank/DDBJ databases">
        <authorList>
            <person name="Nowell W R."/>
        </authorList>
    </citation>
    <scope>NUCLEOTIDE SEQUENCE</scope>
</reference>